<dbReference type="SUPFAM" id="SSF53335">
    <property type="entry name" value="S-adenosyl-L-methionine-dependent methyltransferases"/>
    <property type="match status" value="1"/>
</dbReference>
<evidence type="ECO:0000313" key="5">
    <source>
        <dbReference type="EMBL" id="WMW81317.1"/>
    </source>
</evidence>
<dbReference type="GO" id="GO:0032259">
    <property type="term" value="P:methylation"/>
    <property type="evidence" value="ECO:0007669"/>
    <property type="project" value="UniProtKB-KW"/>
</dbReference>
<feature type="domain" description="Methyltransferase type 11" evidence="4">
    <location>
        <begin position="42"/>
        <end position="130"/>
    </location>
</feature>
<comment type="similarity">
    <text evidence="1">Belongs to the methyltransferase superfamily.</text>
</comment>
<evidence type="ECO:0000256" key="1">
    <source>
        <dbReference type="ARBA" id="ARBA00008361"/>
    </source>
</evidence>
<dbReference type="GO" id="GO:0008168">
    <property type="term" value="F:methyltransferase activity"/>
    <property type="evidence" value="ECO:0007669"/>
    <property type="project" value="UniProtKB-KW"/>
</dbReference>
<dbReference type="Gene3D" id="3.40.50.150">
    <property type="entry name" value="Vaccinia Virus protein VP39"/>
    <property type="match status" value="1"/>
</dbReference>
<dbReference type="InterPro" id="IPR051052">
    <property type="entry name" value="Diverse_substrate_MTase"/>
</dbReference>
<dbReference type="InterPro" id="IPR029063">
    <property type="entry name" value="SAM-dependent_MTases_sf"/>
</dbReference>
<evidence type="ECO:0000256" key="3">
    <source>
        <dbReference type="ARBA" id="ARBA00022679"/>
    </source>
</evidence>
<sequence>MSANNINWFDQGGAAYANFRPQYPDALLDYLASLVKHDGLVLDVGCGSGQLSTKLAGRFSNVIGLDPSADQLAHASVHPNLRYVCQAAESLEFAPHSVALITAAQAAHWFDLPRFYAAVQRVAQPGAVLALISYGVLHFDETLRDLNARFSQFYQSEIGPYWPPERSLVDSGYAGIDFPFDEIQAPAMEIALSWSRAQFLGYLSTWSAVRVAREKNQLALLQAFSDDLCHLWSEAEQCLTIRWPIAMRVGMVR</sequence>
<dbReference type="InterPro" id="IPR013216">
    <property type="entry name" value="Methyltransf_11"/>
</dbReference>
<evidence type="ECO:0000313" key="6">
    <source>
        <dbReference type="Proteomes" id="UP001181355"/>
    </source>
</evidence>
<dbReference type="EC" id="2.1.1.-" evidence="5"/>
<name>A0ABY9RJE0_9BURK</name>
<protein>
    <submittedName>
        <fullName evidence="5">Class I SAM-dependent methyltransferase</fullName>
        <ecNumber evidence="5">2.1.1.-</ecNumber>
    </submittedName>
</protein>
<dbReference type="PANTHER" id="PTHR44942:SF4">
    <property type="entry name" value="METHYLTRANSFERASE TYPE 11 DOMAIN-CONTAINING PROTEIN"/>
    <property type="match status" value="1"/>
</dbReference>
<keyword evidence="3 5" id="KW-0808">Transferase</keyword>
<keyword evidence="6" id="KW-1185">Reference proteome</keyword>
<dbReference type="RefSeq" id="WP_309482797.1">
    <property type="nucleotide sequence ID" value="NZ_CP133720.1"/>
</dbReference>
<accession>A0ABY9RJE0</accession>
<organism evidence="5 6">
    <name type="scientific">Undibacterium cyanobacteriorum</name>
    <dbReference type="NCBI Taxonomy" id="3073561"/>
    <lineage>
        <taxon>Bacteria</taxon>
        <taxon>Pseudomonadati</taxon>
        <taxon>Pseudomonadota</taxon>
        <taxon>Betaproteobacteria</taxon>
        <taxon>Burkholderiales</taxon>
        <taxon>Oxalobacteraceae</taxon>
        <taxon>Undibacterium</taxon>
    </lineage>
</organism>
<gene>
    <name evidence="5" type="ORF">RF679_03300</name>
</gene>
<evidence type="ECO:0000256" key="2">
    <source>
        <dbReference type="ARBA" id="ARBA00022603"/>
    </source>
</evidence>
<dbReference type="CDD" id="cd02440">
    <property type="entry name" value="AdoMet_MTases"/>
    <property type="match status" value="1"/>
</dbReference>
<dbReference type="Pfam" id="PF08241">
    <property type="entry name" value="Methyltransf_11"/>
    <property type="match status" value="1"/>
</dbReference>
<keyword evidence="2 5" id="KW-0489">Methyltransferase</keyword>
<dbReference type="EMBL" id="CP133720">
    <property type="protein sequence ID" value="WMW81317.1"/>
    <property type="molecule type" value="Genomic_DNA"/>
</dbReference>
<proteinExistence type="inferred from homology"/>
<dbReference type="PANTHER" id="PTHR44942">
    <property type="entry name" value="METHYLTRANSF_11 DOMAIN-CONTAINING PROTEIN"/>
    <property type="match status" value="1"/>
</dbReference>
<reference evidence="5" key="1">
    <citation type="submission" date="2023-09" db="EMBL/GenBank/DDBJ databases">
        <title>Undibacterium sp. 20NA77.5 isolated from freshwater.</title>
        <authorList>
            <person name="Le V."/>
            <person name="Ko S.-R."/>
            <person name="Ahn C.-Y."/>
            <person name="Oh H.-M."/>
        </authorList>
    </citation>
    <scope>NUCLEOTIDE SEQUENCE</scope>
    <source>
        <strain evidence="5">20NA77.5</strain>
    </source>
</reference>
<evidence type="ECO:0000259" key="4">
    <source>
        <dbReference type="Pfam" id="PF08241"/>
    </source>
</evidence>
<dbReference type="Proteomes" id="UP001181355">
    <property type="component" value="Chromosome"/>
</dbReference>